<protein>
    <submittedName>
        <fullName evidence="1">Uncharacterized protein</fullName>
    </submittedName>
</protein>
<comment type="caution">
    <text evidence="1">The sequence shown here is derived from an EMBL/GenBank/DDBJ whole genome shotgun (WGS) entry which is preliminary data.</text>
</comment>
<name>A0ABV4FBV9_BRAEL</name>
<keyword evidence="2" id="KW-1185">Reference proteome</keyword>
<evidence type="ECO:0000313" key="2">
    <source>
        <dbReference type="Proteomes" id="UP001565471"/>
    </source>
</evidence>
<organism evidence="1 2">
    <name type="scientific">Bradyrhizobium elkanii</name>
    <dbReference type="NCBI Taxonomy" id="29448"/>
    <lineage>
        <taxon>Bacteria</taxon>
        <taxon>Pseudomonadati</taxon>
        <taxon>Pseudomonadota</taxon>
        <taxon>Alphaproteobacteria</taxon>
        <taxon>Hyphomicrobiales</taxon>
        <taxon>Nitrobacteraceae</taxon>
        <taxon>Bradyrhizobium</taxon>
    </lineage>
</organism>
<accession>A0ABV4FBV9</accession>
<proteinExistence type="predicted"/>
<dbReference type="Proteomes" id="UP001565471">
    <property type="component" value="Unassembled WGS sequence"/>
</dbReference>
<gene>
    <name evidence="1" type="ORF">ABIF29_007157</name>
</gene>
<reference evidence="1 2" key="1">
    <citation type="submission" date="2024-07" db="EMBL/GenBank/DDBJ databases">
        <title>Genomic Encyclopedia of Type Strains, Phase V (KMG-V): Genome sequencing to study the core and pangenomes of soil and plant-associated prokaryotes.</title>
        <authorList>
            <person name="Whitman W."/>
        </authorList>
    </citation>
    <scope>NUCLEOTIDE SEQUENCE [LARGE SCALE GENOMIC DNA]</scope>
    <source>
        <strain evidence="1 2">USDA 415</strain>
    </source>
</reference>
<evidence type="ECO:0000313" key="1">
    <source>
        <dbReference type="EMBL" id="MEY9320358.1"/>
    </source>
</evidence>
<sequence>MLGVVKDSIQILKLVGWCCIALSLVRREASQGFSTRRQTGFFGWPWGGCPMMTEIAMPIAKADNRVDTIG</sequence>
<dbReference type="EMBL" id="JBGBZA010000002">
    <property type="protein sequence ID" value="MEY9320358.1"/>
    <property type="molecule type" value="Genomic_DNA"/>
</dbReference>